<protein>
    <submittedName>
        <fullName evidence="2">Uncharacterized protein</fullName>
    </submittedName>
</protein>
<name>A0AAJ8BU92_ASPNG</name>
<feature type="region of interest" description="Disordered" evidence="1">
    <location>
        <begin position="106"/>
        <end position="135"/>
    </location>
</feature>
<sequence length="220" mass="23969">MVASAMSRVHAVDVLVDDSGIVALIQTLKKRINGTDDHRSCFWGKAVVLQSHCSLSGLGKIAIVLYDICGAIGIPVHSSFLNYTNAICLPTQPCLRLYALARHKNQSMSSHSNRRDRVGKSSGHIRSSKPYRRDGGNDSCMGRNCIHSLRQICRNGILLTTAEAVEVQLRMLCANLDGLQKLAIIANLNKHLTPTRALSAQAQTHIAVLRNSSGKVSIDF</sequence>
<reference evidence="2" key="1">
    <citation type="submission" date="2025-02" db="EMBL/GenBank/DDBJ databases">
        <authorList>
            <consortium name="NCBI Genome Project"/>
        </authorList>
    </citation>
    <scope>NUCLEOTIDE SEQUENCE</scope>
</reference>
<reference evidence="2" key="2">
    <citation type="submission" date="2025-08" db="UniProtKB">
        <authorList>
            <consortium name="RefSeq"/>
        </authorList>
    </citation>
    <scope>IDENTIFICATION</scope>
</reference>
<evidence type="ECO:0000313" key="2">
    <source>
        <dbReference type="RefSeq" id="XP_059603954.1"/>
    </source>
</evidence>
<organism evidence="2">
    <name type="scientific">Aspergillus niger</name>
    <dbReference type="NCBI Taxonomy" id="5061"/>
    <lineage>
        <taxon>Eukaryota</taxon>
        <taxon>Fungi</taxon>
        <taxon>Dikarya</taxon>
        <taxon>Ascomycota</taxon>
        <taxon>Pezizomycotina</taxon>
        <taxon>Eurotiomycetes</taxon>
        <taxon>Eurotiomycetidae</taxon>
        <taxon>Eurotiales</taxon>
        <taxon>Aspergillaceae</taxon>
        <taxon>Aspergillus</taxon>
        <taxon>Aspergillus subgen. Circumdati</taxon>
    </lineage>
</organism>
<dbReference type="KEGG" id="ang:An08g03160"/>
<gene>
    <name evidence="2" type="ORF">An08g03160</name>
</gene>
<dbReference type="GeneID" id="84591629"/>
<accession>A0AAJ8BU92</accession>
<dbReference type="AlphaFoldDB" id="A0AAJ8BU92"/>
<dbReference type="RefSeq" id="XP_059603954.1">
    <property type="nucleotide sequence ID" value="XM_059748936.1"/>
</dbReference>
<dbReference type="VEuPathDB" id="FungiDB:An08g03160"/>
<evidence type="ECO:0000256" key="1">
    <source>
        <dbReference type="SAM" id="MobiDB-lite"/>
    </source>
</evidence>
<proteinExistence type="predicted"/>